<evidence type="ECO:0000313" key="1">
    <source>
        <dbReference type="EMBL" id="MFB9761723.1"/>
    </source>
</evidence>
<keyword evidence="2" id="KW-1185">Reference proteome</keyword>
<organism evidence="1 2">
    <name type="scientific">Ectobacillus funiculus</name>
    <dbReference type="NCBI Taxonomy" id="137993"/>
    <lineage>
        <taxon>Bacteria</taxon>
        <taxon>Bacillati</taxon>
        <taxon>Bacillota</taxon>
        <taxon>Bacilli</taxon>
        <taxon>Bacillales</taxon>
        <taxon>Bacillaceae</taxon>
        <taxon>Ectobacillus</taxon>
    </lineage>
</organism>
<gene>
    <name evidence="1" type="ORF">ACFFMS_26175</name>
</gene>
<dbReference type="InterPro" id="IPR058862">
    <property type="entry name" value="YgzA"/>
</dbReference>
<name>A0ABV5WNF6_9BACI</name>
<dbReference type="Proteomes" id="UP001589609">
    <property type="component" value="Unassembled WGS sequence"/>
</dbReference>
<dbReference type="Pfam" id="PF25847">
    <property type="entry name" value="YgzA"/>
    <property type="match status" value="1"/>
</dbReference>
<reference evidence="1 2" key="1">
    <citation type="submission" date="2024-09" db="EMBL/GenBank/DDBJ databases">
        <authorList>
            <person name="Sun Q."/>
            <person name="Mori K."/>
        </authorList>
    </citation>
    <scope>NUCLEOTIDE SEQUENCE [LARGE SCALE GENOMIC DNA]</scope>
    <source>
        <strain evidence="1 2">JCM 11201</strain>
    </source>
</reference>
<dbReference type="EMBL" id="JBHMAF010000196">
    <property type="protein sequence ID" value="MFB9761723.1"/>
    <property type="molecule type" value="Genomic_DNA"/>
</dbReference>
<comment type="caution">
    <text evidence="1">The sequence shown here is derived from an EMBL/GenBank/DDBJ whole genome shotgun (WGS) entry which is preliminary data.</text>
</comment>
<evidence type="ECO:0000313" key="2">
    <source>
        <dbReference type="Proteomes" id="UP001589609"/>
    </source>
</evidence>
<protein>
    <submittedName>
        <fullName evidence="1">Uncharacterized protein</fullName>
    </submittedName>
</protein>
<sequence>MINFGKVVFLLDQETKVANELQKMMTWNLVPVSAQEDINQICDSLMNGSVTLTELENRDPFVVEIIHNAMHRVGQEH</sequence>
<proteinExistence type="predicted"/>
<accession>A0ABV5WNF6</accession>